<feature type="compositionally biased region" description="Low complexity" evidence="1">
    <location>
        <begin position="16"/>
        <end position="31"/>
    </location>
</feature>
<keyword evidence="3" id="KW-1185">Reference proteome</keyword>
<reference evidence="2" key="1">
    <citation type="submission" date="2020-11" db="EMBL/GenBank/DDBJ databases">
        <authorList>
            <consortium name="DOE Joint Genome Institute"/>
            <person name="Ahrendt S."/>
            <person name="Riley R."/>
            <person name="Andreopoulos W."/>
            <person name="Labutti K."/>
            <person name="Pangilinan J."/>
            <person name="Ruiz-Duenas F.J."/>
            <person name="Barrasa J.M."/>
            <person name="Sanchez-Garcia M."/>
            <person name="Camarero S."/>
            <person name="Miyauchi S."/>
            <person name="Serrano A."/>
            <person name="Linde D."/>
            <person name="Babiker R."/>
            <person name="Drula E."/>
            <person name="Ayuso-Fernandez I."/>
            <person name="Pacheco R."/>
            <person name="Padilla G."/>
            <person name="Ferreira P."/>
            <person name="Barriuso J."/>
            <person name="Kellner H."/>
            <person name="Castanera R."/>
            <person name="Alfaro M."/>
            <person name="Ramirez L."/>
            <person name="Pisabarro A.G."/>
            <person name="Kuo A."/>
            <person name="Tritt A."/>
            <person name="Lipzen A."/>
            <person name="He G."/>
            <person name="Yan M."/>
            <person name="Ng V."/>
            <person name="Cullen D."/>
            <person name="Martin F."/>
            <person name="Rosso M.-N."/>
            <person name="Henrissat B."/>
            <person name="Hibbett D."/>
            <person name="Martinez A.T."/>
            <person name="Grigoriev I.V."/>
        </authorList>
    </citation>
    <scope>NUCLEOTIDE SEQUENCE</scope>
    <source>
        <strain evidence="2">ATCC 90797</strain>
    </source>
</reference>
<dbReference type="Proteomes" id="UP000807025">
    <property type="component" value="Unassembled WGS sequence"/>
</dbReference>
<accession>A0A9P5ZRY7</accession>
<protein>
    <submittedName>
        <fullName evidence="2">Uncharacterized protein</fullName>
    </submittedName>
</protein>
<evidence type="ECO:0000313" key="3">
    <source>
        <dbReference type="Proteomes" id="UP000807025"/>
    </source>
</evidence>
<gene>
    <name evidence="2" type="ORF">BDN71DRAFT_1451240</name>
</gene>
<evidence type="ECO:0000256" key="1">
    <source>
        <dbReference type="SAM" id="MobiDB-lite"/>
    </source>
</evidence>
<proteinExistence type="predicted"/>
<feature type="region of interest" description="Disordered" evidence="1">
    <location>
        <begin position="1"/>
        <end position="119"/>
    </location>
</feature>
<feature type="compositionally biased region" description="Polar residues" evidence="1">
    <location>
        <begin position="74"/>
        <end position="86"/>
    </location>
</feature>
<name>A0A9P5ZRY7_PLEER</name>
<comment type="caution">
    <text evidence="2">The sequence shown here is derived from an EMBL/GenBank/DDBJ whole genome shotgun (WGS) entry which is preliminary data.</text>
</comment>
<dbReference type="AlphaFoldDB" id="A0A9P5ZRY7"/>
<dbReference type="EMBL" id="MU154598">
    <property type="protein sequence ID" value="KAF9492620.1"/>
    <property type="molecule type" value="Genomic_DNA"/>
</dbReference>
<sequence>MSAQNTRPNDKKKESPSPSSSRRHTQSASNSEYDDEAADPEPQHHSGQPVVNPKARTHPLGGAKAKWKGVPLNESYQEGLDNNQDRQLGLGDKTEGQMGQVMREAQPEAQVPSAGKRIKRRIRGVGKMVAGGLRFNAKKIGKGKRMAQGEDPESD</sequence>
<evidence type="ECO:0000313" key="2">
    <source>
        <dbReference type="EMBL" id="KAF9492620.1"/>
    </source>
</evidence>
<organism evidence="2 3">
    <name type="scientific">Pleurotus eryngii</name>
    <name type="common">Boletus of the steppes</name>
    <dbReference type="NCBI Taxonomy" id="5323"/>
    <lineage>
        <taxon>Eukaryota</taxon>
        <taxon>Fungi</taxon>
        <taxon>Dikarya</taxon>
        <taxon>Basidiomycota</taxon>
        <taxon>Agaricomycotina</taxon>
        <taxon>Agaricomycetes</taxon>
        <taxon>Agaricomycetidae</taxon>
        <taxon>Agaricales</taxon>
        <taxon>Pleurotineae</taxon>
        <taxon>Pleurotaceae</taxon>
        <taxon>Pleurotus</taxon>
    </lineage>
</organism>
<dbReference type="OrthoDB" id="3268823at2759"/>